<evidence type="ECO:0000313" key="3">
    <source>
        <dbReference type="EMBL" id="QEE15931.1"/>
    </source>
</evidence>
<evidence type="ECO:0000256" key="1">
    <source>
        <dbReference type="ARBA" id="ARBA00006056"/>
    </source>
</evidence>
<dbReference type="InterPro" id="IPR036111">
    <property type="entry name" value="Mal/L-sulfo/L-lacto_DH-like_sf"/>
</dbReference>
<comment type="similarity">
    <text evidence="1">Belongs to the LDH2/MDH2 oxidoreductase family.</text>
</comment>
<dbReference type="RefSeq" id="WP_342211908.1">
    <property type="nucleotide sequence ID" value="NZ_CP042905.2"/>
</dbReference>
<dbReference type="Gene3D" id="3.30.1370.60">
    <property type="entry name" value="Hypothetical oxidoreductase yiak, domain 2"/>
    <property type="match status" value="1"/>
</dbReference>
<reference evidence="3 4" key="1">
    <citation type="journal article" date="2020" name="Nature">
        <title>Isolation of an archaeon at the prokaryote-eukaryote interface.</title>
        <authorList>
            <person name="Imachi H."/>
            <person name="Nobu M.K."/>
            <person name="Nakahara N."/>
            <person name="Morono Y."/>
            <person name="Ogawara M."/>
            <person name="Takaki Y."/>
            <person name="Takano Y."/>
            <person name="Uematsu K."/>
            <person name="Ikuta T."/>
            <person name="Ito M."/>
            <person name="Matsui Y."/>
            <person name="Miyazaki M."/>
            <person name="Murata K."/>
            <person name="Saito Y."/>
            <person name="Sakai S."/>
            <person name="Song C."/>
            <person name="Tasumi E."/>
            <person name="Yamanaka Y."/>
            <person name="Yamaguchi T."/>
            <person name="Kamagata Y."/>
            <person name="Tamaki H."/>
            <person name="Takai K."/>
        </authorList>
    </citation>
    <scope>NUCLEOTIDE SEQUENCE [LARGE SCALE GENOMIC DNA]</scope>
    <source>
        <strain evidence="3 4">MK-D1</strain>
    </source>
</reference>
<evidence type="ECO:0000313" key="4">
    <source>
        <dbReference type="Proteomes" id="UP000321408"/>
    </source>
</evidence>
<keyword evidence="2" id="KW-0560">Oxidoreductase</keyword>
<gene>
    <name evidence="3" type="ORF">DSAG12_01758</name>
</gene>
<dbReference type="Pfam" id="PF02615">
    <property type="entry name" value="Ldh_2"/>
    <property type="match status" value="1"/>
</dbReference>
<sequence length="388" mass="43322">MLDEKYVYVPFESLWEFEKDAFISMGVPDDEAKICADVLFEADKRGIDSHGVGRLFMYYARIRRKQQKTTTKITIEREKEGIARLSADNGMGQVVSHKAMQMAIDKAKKCGIGMVTVGESNHYGIAGYFSLMASTQGCIGINGTNARPSIAPTWGVEPMLGTNPLTIALPTDWDFDWFVDHATSITQRGKIEWYARLNKPVPKGWVINASGENPTDSKIILKDMLAKKAALAPLGGSGEELGGYKGYNYATFVEILSTALSSANFLQHCLGFHMDGDKQVFDPYRLGHFFIAIDIEAFTDLDKFKKITGDIFREIANSKKQPGADHIFIAGEKEYVIELERSKNGVPISEATQLQMQQMIAELKMDESKYDIKWTTKYDADAVDSQGW</sequence>
<dbReference type="SUPFAM" id="SSF89733">
    <property type="entry name" value="L-sulfolactate dehydrogenase-like"/>
    <property type="match status" value="1"/>
</dbReference>
<dbReference type="Gene3D" id="1.10.1530.10">
    <property type="match status" value="1"/>
</dbReference>
<dbReference type="PANTHER" id="PTHR11091:SF0">
    <property type="entry name" value="MALATE DEHYDROGENASE"/>
    <property type="match status" value="1"/>
</dbReference>
<dbReference type="AlphaFoldDB" id="A0A5B9DAA9"/>
<dbReference type="GeneID" id="41329750"/>
<dbReference type="Proteomes" id="UP000321408">
    <property type="component" value="Chromosome"/>
</dbReference>
<evidence type="ECO:0000256" key="2">
    <source>
        <dbReference type="ARBA" id="ARBA00023002"/>
    </source>
</evidence>
<protein>
    <submittedName>
        <fullName evidence="3">Ldh family oxidoreductase</fullName>
    </submittedName>
</protein>
<reference evidence="3 4" key="2">
    <citation type="journal article" date="2024" name="Int. J. Syst. Evol. Microbiol.">
        <title>Promethearchaeum syntrophicum gen. nov., sp. nov., an anaerobic, obligately syntrophic archaeon, the first isolate of the lineage 'Asgard' archaea, and proposal of the new archaeal phylum Promethearchaeota phyl. nov. and kingdom Promethearchaeati regn. nov.</title>
        <authorList>
            <person name="Imachi H."/>
            <person name="Nobu M.K."/>
            <person name="Kato S."/>
            <person name="Takaki Y."/>
            <person name="Miyazaki M."/>
            <person name="Miyata M."/>
            <person name="Ogawara M."/>
            <person name="Saito Y."/>
            <person name="Sakai S."/>
            <person name="Tahara Y.O."/>
            <person name="Takano Y."/>
            <person name="Tasumi E."/>
            <person name="Uematsu K."/>
            <person name="Yoshimura T."/>
            <person name="Itoh T."/>
            <person name="Ohkuma M."/>
            <person name="Takai K."/>
        </authorList>
    </citation>
    <scope>NUCLEOTIDE SEQUENCE [LARGE SCALE GENOMIC DNA]</scope>
    <source>
        <strain evidence="3 4">MK-D1</strain>
    </source>
</reference>
<dbReference type="InterPro" id="IPR043143">
    <property type="entry name" value="Mal/L-sulf/L-lact_DH-like_NADP"/>
</dbReference>
<organism evidence="3 4">
    <name type="scientific">Promethearchaeum syntrophicum</name>
    <dbReference type="NCBI Taxonomy" id="2594042"/>
    <lineage>
        <taxon>Archaea</taxon>
        <taxon>Promethearchaeati</taxon>
        <taxon>Promethearchaeota</taxon>
        <taxon>Promethearchaeia</taxon>
        <taxon>Promethearchaeales</taxon>
        <taxon>Promethearchaeaceae</taxon>
        <taxon>Promethearchaeum</taxon>
    </lineage>
</organism>
<dbReference type="KEGG" id="psyt:DSAG12_01758"/>
<accession>A0A5B9DAA9</accession>
<dbReference type="InterPro" id="IPR043144">
    <property type="entry name" value="Mal/L-sulf/L-lact_DH-like_ah"/>
</dbReference>
<dbReference type="InterPro" id="IPR003767">
    <property type="entry name" value="Malate/L-lactate_DH-like"/>
</dbReference>
<dbReference type="EMBL" id="CP042905">
    <property type="protein sequence ID" value="QEE15931.1"/>
    <property type="molecule type" value="Genomic_DNA"/>
</dbReference>
<dbReference type="PANTHER" id="PTHR11091">
    <property type="entry name" value="OXIDOREDUCTASE-RELATED"/>
    <property type="match status" value="1"/>
</dbReference>
<keyword evidence="4" id="KW-1185">Reference proteome</keyword>
<proteinExistence type="inferred from homology"/>
<name>A0A5B9DAA9_9ARCH</name>
<dbReference type="GO" id="GO:0030060">
    <property type="term" value="F:L-malate dehydrogenase (NAD+) activity"/>
    <property type="evidence" value="ECO:0007669"/>
    <property type="project" value="UniProtKB-EC"/>
</dbReference>